<keyword evidence="3 11" id="KW-0028">Amino-acid biosynthesis</keyword>
<feature type="binding site" evidence="11">
    <location>
        <begin position="162"/>
        <end position="164"/>
    </location>
    <ligand>
        <name>NADP(+)</name>
        <dbReference type="ChEBI" id="CHEBI:58349"/>
    </ligand>
</feature>
<dbReference type="NCBIfam" id="NF008058">
    <property type="entry name" value="PRK10792.1"/>
    <property type="match status" value="1"/>
</dbReference>
<keyword evidence="15" id="KW-1185">Reference proteome</keyword>
<comment type="caution">
    <text evidence="11">Lacks conserved residue(s) required for the propagation of feature annotation.</text>
</comment>
<evidence type="ECO:0000256" key="11">
    <source>
        <dbReference type="HAMAP-Rule" id="MF_01576"/>
    </source>
</evidence>
<name>A0ABM7X8F8_9BACT</name>
<dbReference type="Gene3D" id="3.40.50.720">
    <property type="entry name" value="NAD(P)-binding Rossmann-like Domain"/>
    <property type="match status" value="1"/>
</dbReference>
<dbReference type="InterPro" id="IPR020867">
    <property type="entry name" value="THF_DH/CycHdrlase_CS"/>
</dbReference>
<dbReference type="InterPro" id="IPR000672">
    <property type="entry name" value="THF_DH/CycHdrlase"/>
</dbReference>
<evidence type="ECO:0000256" key="6">
    <source>
        <dbReference type="ARBA" id="ARBA00022857"/>
    </source>
</evidence>
<keyword evidence="8 11" id="KW-0368">Histidine biosynthesis</keyword>
<keyword evidence="5 11" id="KW-0378">Hydrolase</keyword>
<evidence type="ECO:0000313" key="14">
    <source>
        <dbReference type="EMBL" id="BDG08109.1"/>
    </source>
</evidence>
<dbReference type="InterPro" id="IPR046346">
    <property type="entry name" value="Aminoacid_DH-like_N_sf"/>
</dbReference>
<dbReference type="InterPro" id="IPR020630">
    <property type="entry name" value="THF_DH/CycHdrlase_cat_dom"/>
</dbReference>
<proteinExistence type="inferred from homology"/>
<dbReference type="CDD" id="cd01080">
    <property type="entry name" value="NAD_bind_m-THF_DH_Cyclohyd"/>
    <property type="match status" value="1"/>
</dbReference>
<evidence type="ECO:0000256" key="3">
    <source>
        <dbReference type="ARBA" id="ARBA00022605"/>
    </source>
</evidence>
<keyword evidence="7 11" id="KW-0560">Oxidoreductase</keyword>
<dbReference type="PROSITE" id="PS00766">
    <property type="entry name" value="THF_DHG_CYH_1"/>
    <property type="match status" value="1"/>
</dbReference>
<accession>A0ABM7X8F8</accession>
<dbReference type="Proteomes" id="UP001162734">
    <property type="component" value="Chromosome"/>
</dbReference>
<evidence type="ECO:0000259" key="12">
    <source>
        <dbReference type="Pfam" id="PF00763"/>
    </source>
</evidence>
<evidence type="ECO:0000256" key="5">
    <source>
        <dbReference type="ARBA" id="ARBA00022801"/>
    </source>
</evidence>
<reference evidence="15" key="1">
    <citation type="journal article" date="2022" name="Int. J. Syst. Evol. Microbiol.">
        <title>Anaeromyxobacter oryzae sp. nov., Anaeromyxobacter diazotrophicus sp. nov. and Anaeromyxobacter paludicola sp. nov., isolated from paddy soils.</title>
        <authorList>
            <person name="Itoh H."/>
            <person name="Xu Z."/>
            <person name="Mise K."/>
            <person name="Masuda Y."/>
            <person name="Ushijima N."/>
            <person name="Hayakawa C."/>
            <person name="Shiratori Y."/>
            <person name="Senoo K."/>
        </authorList>
    </citation>
    <scope>NUCLEOTIDE SEQUENCE [LARGE SCALE GENOMIC DNA]</scope>
    <source>
        <strain evidence="15">Red630</strain>
    </source>
</reference>
<organism evidence="14 15">
    <name type="scientific">Anaeromyxobacter paludicola</name>
    <dbReference type="NCBI Taxonomy" id="2918171"/>
    <lineage>
        <taxon>Bacteria</taxon>
        <taxon>Pseudomonadati</taxon>
        <taxon>Myxococcota</taxon>
        <taxon>Myxococcia</taxon>
        <taxon>Myxococcales</taxon>
        <taxon>Cystobacterineae</taxon>
        <taxon>Anaeromyxobacteraceae</taxon>
        <taxon>Anaeromyxobacter</taxon>
    </lineage>
</organism>
<dbReference type="Gene3D" id="3.40.50.10860">
    <property type="entry name" value="Leucine Dehydrogenase, chain A, domain 1"/>
    <property type="match status" value="1"/>
</dbReference>
<keyword evidence="6 11" id="KW-0521">NADP</keyword>
<feature type="domain" description="Tetrahydrofolate dehydrogenase/cyclohydrolase NAD(P)-binding" evidence="13">
    <location>
        <begin position="136"/>
        <end position="277"/>
    </location>
</feature>
<evidence type="ECO:0000256" key="2">
    <source>
        <dbReference type="ARBA" id="ARBA00022563"/>
    </source>
</evidence>
<comment type="similarity">
    <text evidence="11">Belongs to the tetrahydrofolate dehydrogenase/cyclohydrolase family.</text>
</comment>
<comment type="catalytic activity">
    <reaction evidence="11">
        <text>(6R)-5,10-methenyltetrahydrofolate + H2O = (6R)-10-formyltetrahydrofolate + H(+)</text>
        <dbReference type="Rhea" id="RHEA:23700"/>
        <dbReference type="ChEBI" id="CHEBI:15377"/>
        <dbReference type="ChEBI" id="CHEBI:15378"/>
        <dbReference type="ChEBI" id="CHEBI:57455"/>
        <dbReference type="ChEBI" id="CHEBI:195366"/>
        <dbReference type="EC" id="3.5.4.9"/>
    </reaction>
</comment>
<dbReference type="Pfam" id="PF00763">
    <property type="entry name" value="THF_DHG_CYH"/>
    <property type="match status" value="1"/>
</dbReference>
<evidence type="ECO:0000256" key="10">
    <source>
        <dbReference type="ARBA" id="ARBA00023268"/>
    </source>
</evidence>
<protein>
    <recommendedName>
        <fullName evidence="11">Bifunctional protein FolD</fullName>
    </recommendedName>
    <domain>
        <recommendedName>
            <fullName evidence="11">Methylenetetrahydrofolate dehydrogenase</fullName>
            <ecNumber evidence="11">1.5.1.5</ecNumber>
        </recommendedName>
    </domain>
    <domain>
        <recommendedName>
            <fullName evidence="11">Methenyltetrahydrofolate cyclohydrolase</fullName>
            <ecNumber evidence="11">3.5.4.9</ecNumber>
        </recommendedName>
    </domain>
</protein>
<dbReference type="EMBL" id="AP025592">
    <property type="protein sequence ID" value="BDG08109.1"/>
    <property type="molecule type" value="Genomic_DNA"/>
</dbReference>
<dbReference type="PROSITE" id="PS00767">
    <property type="entry name" value="THF_DHG_CYH_2"/>
    <property type="match status" value="1"/>
</dbReference>
<dbReference type="InterPro" id="IPR020631">
    <property type="entry name" value="THF_DH/CycHdrlase_NAD-bd_dom"/>
</dbReference>
<keyword evidence="2 11" id="KW-0554">One-carbon metabolism</keyword>
<comment type="function">
    <text evidence="11">Catalyzes the oxidation of 5,10-methylenetetrahydrofolate to 5,10-methenyltetrahydrofolate and then the hydrolysis of 5,10-methenyltetrahydrofolate to 10-formyltetrahydrofolate.</text>
</comment>
<dbReference type="EC" id="3.5.4.9" evidence="11"/>
<feature type="domain" description="Tetrahydrofolate dehydrogenase/cyclohydrolase catalytic" evidence="12">
    <location>
        <begin position="3"/>
        <end position="117"/>
    </location>
</feature>
<evidence type="ECO:0000256" key="7">
    <source>
        <dbReference type="ARBA" id="ARBA00023002"/>
    </source>
</evidence>
<dbReference type="PANTHER" id="PTHR48099:SF5">
    <property type="entry name" value="C-1-TETRAHYDROFOLATE SYNTHASE, CYTOPLASMIC"/>
    <property type="match status" value="1"/>
</dbReference>
<comment type="catalytic activity">
    <reaction evidence="11">
        <text>(6R)-5,10-methylene-5,6,7,8-tetrahydrofolate + NADP(+) = (6R)-5,10-methenyltetrahydrofolate + NADPH</text>
        <dbReference type="Rhea" id="RHEA:22812"/>
        <dbReference type="ChEBI" id="CHEBI:15636"/>
        <dbReference type="ChEBI" id="CHEBI:57455"/>
        <dbReference type="ChEBI" id="CHEBI:57783"/>
        <dbReference type="ChEBI" id="CHEBI:58349"/>
        <dbReference type="EC" id="1.5.1.5"/>
    </reaction>
</comment>
<sequence length="279" mass="29205">MIIDGKQVAAQVRAEVAAAVKELEARGRTPGLTVVRVGDDPASAVYVRGKRKACEEVGIRSVEHHLPATTSQAELLALVRQLNADPSVDGILVQLPLPKGLDESEILDAIDPGKDVDGFHPLNVGALCLGKPAPRPCTPHGVMRLLAEAGCDPKGKRALVIGRSHIVGKPMALMLLEKHATVTIAHSRTADLAAEVARADIVVAAIGKAEMIRGEWVKPGAVVIDVGMNRKPDGKLCGDVEYAAAAERAAAITPVPGGVGPMTIAMLLVNTVELARTRT</sequence>
<dbReference type="PANTHER" id="PTHR48099">
    <property type="entry name" value="C-1-TETRAHYDROFOLATE SYNTHASE, CYTOPLASMIC-RELATED"/>
    <property type="match status" value="1"/>
</dbReference>
<dbReference type="SUPFAM" id="SSF51735">
    <property type="entry name" value="NAD(P)-binding Rossmann-fold domains"/>
    <property type="match status" value="1"/>
</dbReference>
<evidence type="ECO:0000256" key="9">
    <source>
        <dbReference type="ARBA" id="ARBA00023167"/>
    </source>
</evidence>
<dbReference type="PRINTS" id="PR00085">
    <property type="entry name" value="THFDHDRGNASE"/>
</dbReference>
<keyword evidence="10 11" id="KW-0511">Multifunctional enzyme</keyword>
<dbReference type="Pfam" id="PF02882">
    <property type="entry name" value="THF_DHG_CYH_C"/>
    <property type="match status" value="1"/>
</dbReference>
<evidence type="ECO:0000259" key="13">
    <source>
        <dbReference type="Pfam" id="PF02882"/>
    </source>
</evidence>
<evidence type="ECO:0000256" key="4">
    <source>
        <dbReference type="ARBA" id="ARBA00022755"/>
    </source>
</evidence>
<gene>
    <name evidence="11 14" type="primary">folD</name>
    <name evidence="14" type="ORF">AMPC_12220</name>
</gene>
<evidence type="ECO:0000256" key="8">
    <source>
        <dbReference type="ARBA" id="ARBA00023102"/>
    </source>
</evidence>
<evidence type="ECO:0000256" key="1">
    <source>
        <dbReference type="ARBA" id="ARBA00004777"/>
    </source>
</evidence>
<dbReference type="EC" id="1.5.1.5" evidence="11"/>
<keyword evidence="9 11" id="KW-0486">Methionine biosynthesis</keyword>
<dbReference type="NCBIfam" id="NF010783">
    <property type="entry name" value="PRK14186.1"/>
    <property type="match status" value="1"/>
</dbReference>
<evidence type="ECO:0000313" key="15">
    <source>
        <dbReference type="Proteomes" id="UP001162734"/>
    </source>
</evidence>
<comment type="pathway">
    <text evidence="1 11">One-carbon metabolism; tetrahydrofolate interconversion.</text>
</comment>
<dbReference type="SUPFAM" id="SSF53223">
    <property type="entry name" value="Aminoacid dehydrogenase-like, N-terminal domain"/>
    <property type="match status" value="1"/>
</dbReference>
<keyword evidence="4 11" id="KW-0658">Purine biosynthesis</keyword>
<dbReference type="InterPro" id="IPR036291">
    <property type="entry name" value="NAD(P)-bd_dom_sf"/>
</dbReference>
<dbReference type="RefSeq" id="WP_248345290.1">
    <property type="nucleotide sequence ID" value="NZ_AP025592.1"/>
</dbReference>
<comment type="subunit">
    <text evidence="11">Homodimer.</text>
</comment>
<dbReference type="HAMAP" id="MF_01576">
    <property type="entry name" value="THF_DHG_CYH"/>
    <property type="match status" value="1"/>
</dbReference>